<keyword evidence="3 9" id="KW-0812">Transmembrane</keyword>
<evidence type="ECO:0000256" key="7">
    <source>
        <dbReference type="SAM" id="Coils"/>
    </source>
</evidence>
<evidence type="ECO:0000256" key="6">
    <source>
        <dbReference type="ARBA" id="ARBA00023136"/>
    </source>
</evidence>
<dbReference type="Proteomes" id="UP000596742">
    <property type="component" value="Unassembled WGS sequence"/>
</dbReference>
<protein>
    <submittedName>
        <fullName evidence="11">MFS transporter, ACS family, solute carrier family 17 (sodium-dependent inorganic phosphate)</fullName>
    </submittedName>
</protein>
<accession>A0A8B6DJ81</accession>
<dbReference type="OrthoDB" id="2985014at2759"/>
<dbReference type="GO" id="GO:0016020">
    <property type="term" value="C:membrane"/>
    <property type="evidence" value="ECO:0007669"/>
    <property type="project" value="UniProtKB-SubCell"/>
</dbReference>
<evidence type="ECO:0000256" key="2">
    <source>
        <dbReference type="ARBA" id="ARBA00022448"/>
    </source>
</evidence>
<evidence type="ECO:0000256" key="4">
    <source>
        <dbReference type="ARBA" id="ARBA00022847"/>
    </source>
</evidence>
<proteinExistence type="predicted"/>
<comment type="caution">
    <text evidence="11">The sequence shown here is derived from an EMBL/GenBank/DDBJ whole genome shotgun (WGS) entry which is preliminary data.</text>
</comment>
<feature type="coiled-coil region" evidence="7">
    <location>
        <begin position="103"/>
        <end position="196"/>
    </location>
</feature>
<dbReference type="InterPro" id="IPR036259">
    <property type="entry name" value="MFS_trans_sf"/>
</dbReference>
<keyword evidence="6 9" id="KW-0472">Membrane</keyword>
<evidence type="ECO:0000256" key="3">
    <source>
        <dbReference type="ARBA" id="ARBA00022692"/>
    </source>
</evidence>
<dbReference type="InterPro" id="IPR020846">
    <property type="entry name" value="MFS_dom"/>
</dbReference>
<dbReference type="Gene3D" id="3.30.70.1820">
    <property type="entry name" value="L1 transposable element, RRM domain"/>
    <property type="match status" value="1"/>
</dbReference>
<dbReference type="Pfam" id="PF07690">
    <property type="entry name" value="MFS_1"/>
    <property type="match status" value="1"/>
</dbReference>
<organism evidence="11 12">
    <name type="scientific">Mytilus galloprovincialis</name>
    <name type="common">Mediterranean mussel</name>
    <dbReference type="NCBI Taxonomy" id="29158"/>
    <lineage>
        <taxon>Eukaryota</taxon>
        <taxon>Metazoa</taxon>
        <taxon>Spiralia</taxon>
        <taxon>Lophotrochozoa</taxon>
        <taxon>Mollusca</taxon>
        <taxon>Bivalvia</taxon>
        <taxon>Autobranchia</taxon>
        <taxon>Pteriomorphia</taxon>
        <taxon>Mytilida</taxon>
        <taxon>Mytiloidea</taxon>
        <taxon>Mytilidae</taxon>
        <taxon>Mytilinae</taxon>
        <taxon>Mytilus</taxon>
    </lineage>
</organism>
<evidence type="ECO:0000259" key="10">
    <source>
        <dbReference type="PROSITE" id="PS50850"/>
    </source>
</evidence>
<feature type="domain" description="Major facilitator superfamily (MFS) profile" evidence="10">
    <location>
        <begin position="777"/>
        <end position="1222"/>
    </location>
</feature>
<dbReference type="Gene3D" id="3.60.10.10">
    <property type="entry name" value="Endonuclease/exonuclease/phosphatase"/>
    <property type="match status" value="1"/>
</dbReference>
<dbReference type="FunFam" id="1.20.1250.20:FF:000003">
    <property type="entry name" value="Solute carrier family 17 member 3"/>
    <property type="match status" value="1"/>
</dbReference>
<feature type="transmembrane region" description="Helical" evidence="9">
    <location>
        <begin position="960"/>
        <end position="983"/>
    </location>
</feature>
<evidence type="ECO:0000256" key="1">
    <source>
        <dbReference type="ARBA" id="ARBA00004141"/>
    </source>
</evidence>
<dbReference type="InterPro" id="IPR036691">
    <property type="entry name" value="Endo/exonu/phosph_ase_sf"/>
</dbReference>
<name>A0A8B6DJ81_MYTGA</name>
<feature type="transmembrane region" description="Helical" evidence="9">
    <location>
        <begin position="1165"/>
        <end position="1184"/>
    </location>
</feature>
<keyword evidence="5 9" id="KW-1133">Transmembrane helix</keyword>
<feature type="region of interest" description="Disordered" evidence="8">
    <location>
        <begin position="54"/>
        <end position="73"/>
    </location>
</feature>
<evidence type="ECO:0000256" key="8">
    <source>
        <dbReference type="SAM" id="MobiDB-lite"/>
    </source>
</evidence>
<feature type="transmembrane region" description="Helical" evidence="9">
    <location>
        <begin position="776"/>
        <end position="795"/>
    </location>
</feature>
<evidence type="ECO:0000256" key="5">
    <source>
        <dbReference type="ARBA" id="ARBA00022989"/>
    </source>
</evidence>
<feature type="transmembrane region" description="Helical" evidence="9">
    <location>
        <begin position="1113"/>
        <end position="1145"/>
    </location>
</feature>
<dbReference type="InterPro" id="IPR011701">
    <property type="entry name" value="MFS"/>
</dbReference>
<feature type="transmembrane region" description="Helical" evidence="9">
    <location>
        <begin position="1063"/>
        <end position="1092"/>
    </location>
</feature>
<dbReference type="SUPFAM" id="SSF103473">
    <property type="entry name" value="MFS general substrate transporter"/>
    <property type="match status" value="1"/>
</dbReference>
<dbReference type="GO" id="GO:0015293">
    <property type="term" value="F:symporter activity"/>
    <property type="evidence" value="ECO:0007669"/>
    <property type="project" value="UniProtKB-KW"/>
</dbReference>
<feature type="transmembrane region" description="Helical" evidence="9">
    <location>
        <begin position="935"/>
        <end position="954"/>
    </location>
</feature>
<feature type="transmembrane region" description="Helical" evidence="9">
    <location>
        <begin position="1196"/>
        <end position="1216"/>
    </location>
</feature>
<keyword evidence="4" id="KW-0769">Symport</keyword>
<dbReference type="PANTHER" id="PTHR11662:SF456">
    <property type="entry name" value="VESICULAR GLUTAMATE TRANSPORTER, ISOFORM A"/>
    <property type="match status" value="1"/>
</dbReference>
<evidence type="ECO:0000256" key="9">
    <source>
        <dbReference type="SAM" id="Phobius"/>
    </source>
</evidence>
<dbReference type="PANTHER" id="PTHR11662">
    <property type="entry name" value="SOLUTE CARRIER FAMILY 17"/>
    <property type="match status" value="1"/>
</dbReference>
<keyword evidence="7" id="KW-0175">Coiled coil</keyword>
<sequence length="1286" mass="145631">MATHNQNISDVLTQAHESLHGSYIDQSENTNNIQMSSKDQTFTCSPNIPLQCPSRPMLQSTPLPGLPNGPPQQILVPNFLPPPPPLPSDIPAHLSQQMIFNNINDTNQRIQRLEMTLNQRLAKLDMLDVLDARLGNFERNISSMKTEIENIKTVQQNQSKILQNEEQHHHNIEERVRQLEQNNMGLERENYEISERLLELKTHSMKYNLIFAGIPNVHGYEENTENVLRDFLNYELGIADSNNVSFQNVHRLGERQDGKHRSIIARFTSYNDHERVRKAAVDKLKNKHEFSVYQQYPREIYERRKQLIPKLKEFQRQKKKVKLVYDKLYVDGQLYNEFHPHQENYTIPGQPVRSNNEKSEFVLWVEIFKDPTQLHNLNSSVLLGCLYIPPEFSKYSSDEAFTEVEEELLKFSKNTEKVALVGDFNSRTRKLSDIVEIDEHLFEILDIDNEVTNDQNFMLYNLMTEKGIPTERFSLDNTRVNKYGKKLVELCKRCSICIANGRIGKDKCIGKTTCKDASLVDYLIVSPHLFDEIVDFEVIEFNPMFSDVHCRLHFSIDSAPTVALKTEQNNNKGNTYIKWNPQKAPEFEQMLSDDTDQVLQQVNGVLDHVNIDDVTPEQINGILHDVGSSLMNTASSVFGSRKRKQEKRSDFKPWFNTDCKIKRNEFHKARDSYSKRKTTENKDSMNKIAKEYRKVLNTNFKDHSEKCSNELRSLSRSDTKAFWKTLHKYSSRRKENPDIDIELFYEYFKKLNAGDFVGDDEEEDFNINDMGCPKRFLVVFLGFCGLLLSIGYRSVFAMVMVHIVKPTHSSTNNTKSDNLFKHCIPLNSSCNLSLNWTVDGTLYLNTAYFVGGLFTQVPGGILATRFSPVRICGLSVLLSSICMVVLPVCIQYNQYVAVLVVRALQGVIEGPSVPAINGVISAWAPRSEKSRMITIAYAGAYLSPAVAMIVSGALSCHVCWHAVLYLYGGLGILWSIIFMIIVVDSPGAHPNLSVNERSLYDREASSAQRSSTRTASAIPWKHILTSLPMSAIFVGSFCRNWIFSMLLTEIPTYLQDSFHHLSIFEIGLLSSISEVCMTIVTVTGGVLIDTLIKSGLISTTVGRKMAQCSGFGIEAVCIICLGFITQLEIVMIVMCVGVAFSGLAISGYQVNPLDLSPTYASVLTGISRTGVIGAILSTLTASILRGRPGIPYEKTWHEVFWIAGAIHLAGVLYYGIFASGQRQFWADGHSLGTERLVNPSSDPKFAQVPDDMEHEHLLSRSITYNSIPNEDKEEGDDSADWFLQSM</sequence>
<dbReference type="EMBL" id="UYJE01003582">
    <property type="protein sequence ID" value="VDI20446.1"/>
    <property type="molecule type" value="Genomic_DNA"/>
</dbReference>
<comment type="subcellular location">
    <subcellularLocation>
        <location evidence="1">Membrane</location>
        <topology evidence="1">Multi-pass membrane protein</topology>
    </subcellularLocation>
</comment>
<keyword evidence="12" id="KW-1185">Reference proteome</keyword>
<dbReference type="PROSITE" id="PS50850">
    <property type="entry name" value="MFS"/>
    <property type="match status" value="1"/>
</dbReference>
<dbReference type="Gene3D" id="1.20.1250.20">
    <property type="entry name" value="MFS general substrate transporter like domains"/>
    <property type="match status" value="2"/>
</dbReference>
<gene>
    <name evidence="11" type="ORF">MGAL_10B049034</name>
</gene>
<reference evidence="11" key="1">
    <citation type="submission" date="2018-11" db="EMBL/GenBank/DDBJ databases">
        <authorList>
            <person name="Alioto T."/>
            <person name="Alioto T."/>
        </authorList>
    </citation>
    <scope>NUCLEOTIDE SEQUENCE</scope>
</reference>
<evidence type="ECO:0000313" key="11">
    <source>
        <dbReference type="EMBL" id="VDI20446.1"/>
    </source>
</evidence>
<evidence type="ECO:0000313" key="12">
    <source>
        <dbReference type="Proteomes" id="UP000596742"/>
    </source>
</evidence>
<dbReference type="InterPro" id="IPR050382">
    <property type="entry name" value="MFS_Na/Anion_cotransporter"/>
</dbReference>
<keyword evidence="2" id="KW-0813">Transport</keyword>